<evidence type="ECO:0000313" key="2">
    <source>
        <dbReference type="EMBL" id="GLD31230.1"/>
    </source>
</evidence>
<evidence type="ECO:0000256" key="1">
    <source>
        <dbReference type="SAM" id="MobiDB-lite"/>
    </source>
</evidence>
<comment type="caution">
    <text evidence="2">The sequence shown here is derived from an EMBL/GenBank/DDBJ whole genome shotgun (WGS) entry which is preliminary data.</text>
</comment>
<name>A0A9P3UUY3_9MYCO</name>
<keyword evidence="3" id="KW-1185">Reference proteome</keyword>
<reference evidence="2" key="1">
    <citation type="submission" date="2022-08" db="EMBL/GenBank/DDBJ databases">
        <title>Mycobacterium kiyosense sp. nov., scotochromogenic slow-glowing species isolated from respiratory specimens.</title>
        <authorList>
            <person name="Fukano H."/>
            <person name="Kazumi Y."/>
            <person name="Sakagami N."/>
            <person name="Ato M."/>
            <person name="Mitarai S."/>
            <person name="Hoshino Y."/>
        </authorList>
    </citation>
    <scope>NUCLEOTIDE SEQUENCE</scope>
    <source>
        <strain evidence="2">1413</strain>
    </source>
</reference>
<dbReference type="EMBL" id="BRZI01000022">
    <property type="protein sequence ID" value="GLD31230.1"/>
    <property type="molecule type" value="Genomic_DNA"/>
</dbReference>
<dbReference type="AlphaFoldDB" id="A0A9P3UUY3"/>
<accession>A0A9P3UUY3</accession>
<gene>
    <name evidence="2" type="ORF">Mkiyose1413_31130</name>
</gene>
<proteinExistence type="predicted"/>
<feature type="region of interest" description="Disordered" evidence="1">
    <location>
        <begin position="1"/>
        <end position="28"/>
    </location>
</feature>
<feature type="compositionally biased region" description="Polar residues" evidence="1">
    <location>
        <begin position="1"/>
        <end position="10"/>
    </location>
</feature>
<dbReference type="Proteomes" id="UP001064782">
    <property type="component" value="Unassembled WGS sequence"/>
</dbReference>
<protein>
    <submittedName>
        <fullName evidence="2">Uncharacterized protein</fullName>
    </submittedName>
</protein>
<organism evidence="2 3">
    <name type="scientific">Mycobacterium kiyosense</name>
    <dbReference type="NCBI Taxonomy" id="2871094"/>
    <lineage>
        <taxon>Bacteria</taxon>
        <taxon>Bacillati</taxon>
        <taxon>Actinomycetota</taxon>
        <taxon>Actinomycetes</taxon>
        <taxon>Mycobacteriales</taxon>
        <taxon>Mycobacteriaceae</taxon>
        <taxon>Mycobacterium</taxon>
    </lineage>
</organism>
<sequence length="64" mass="6401">MTPGDTSHASVTFGAKTGGAKTGGAKAVDAETDGQPAAFGGIGPAPVRWADWSALTDLCLAKRR</sequence>
<evidence type="ECO:0000313" key="3">
    <source>
        <dbReference type="Proteomes" id="UP001064782"/>
    </source>
</evidence>